<dbReference type="InterPro" id="IPR002559">
    <property type="entry name" value="Transposase_11"/>
</dbReference>
<dbReference type="SUPFAM" id="SSF53098">
    <property type="entry name" value="Ribonuclease H-like"/>
    <property type="match status" value="1"/>
</dbReference>
<keyword evidence="3" id="KW-0238">DNA-binding</keyword>
<dbReference type="NCBIfam" id="NF033592">
    <property type="entry name" value="transpos_IS4_1"/>
    <property type="match status" value="1"/>
</dbReference>
<evidence type="ECO:0000256" key="2">
    <source>
        <dbReference type="ARBA" id="ARBA00022578"/>
    </source>
</evidence>
<evidence type="ECO:0000259" key="5">
    <source>
        <dbReference type="Pfam" id="PF01609"/>
    </source>
</evidence>
<gene>
    <name evidence="6" type="ORF">J0A66_21390</name>
</gene>
<protein>
    <submittedName>
        <fullName evidence="6">IS4 family transposase</fullName>
    </submittedName>
</protein>
<evidence type="ECO:0000313" key="6">
    <source>
        <dbReference type="EMBL" id="MBN7827789.1"/>
    </source>
</evidence>
<comment type="similarity">
    <text evidence="1">Belongs to the transposase 11 family.</text>
</comment>
<dbReference type="GO" id="GO:0004803">
    <property type="term" value="F:transposase activity"/>
    <property type="evidence" value="ECO:0007669"/>
    <property type="project" value="InterPro"/>
</dbReference>
<organism evidence="6 7">
    <name type="scientific">Bowmanella dokdonensis</name>
    <dbReference type="NCBI Taxonomy" id="751969"/>
    <lineage>
        <taxon>Bacteria</taxon>
        <taxon>Pseudomonadati</taxon>
        <taxon>Pseudomonadota</taxon>
        <taxon>Gammaproteobacteria</taxon>
        <taxon>Alteromonadales</taxon>
        <taxon>Alteromonadaceae</taxon>
        <taxon>Bowmanella</taxon>
    </lineage>
</organism>
<feature type="domain" description="Transposase IS4-like" evidence="5">
    <location>
        <begin position="116"/>
        <end position="343"/>
    </location>
</feature>
<dbReference type="Proteomes" id="UP000664654">
    <property type="component" value="Unassembled WGS sequence"/>
</dbReference>
<accession>A0A939IT34</accession>
<name>A0A939IT34_9ALTE</name>
<dbReference type="InterPro" id="IPR047952">
    <property type="entry name" value="Transpos_IS4"/>
</dbReference>
<dbReference type="AlphaFoldDB" id="A0A939IT34"/>
<dbReference type="EMBL" id="JAFKCV010000035">
    <property type="protein sequence ID" value="MBN7827789.1"/>
    <property type="molecule type" value="Genomic_DNA"/>
</dbReference>
<reference evidence="6" key="1">
    <citation type="submission" date="2021-03" db="EMBL/GenBank/DDBJ databases">
        <title>novel species isolated from a fishpond in China.</title>
        <authorList>
            <person name="Lu H."/>
            <person name="Cai Z."/>
        </authorList>
    </citation>
    <scope>NUCLEOTIDE SEQUENCE</scope>
    <source>
        <strain evidence="6">JCM 30855</strain>
    </source>
</reference>
<evidence type="ECO:0000256" key="1">
    <source>
        <dbReference type="ARBA" id="ARBA00010075"/>
    </source>
</evidence>
<dbReference type="PANTHER" id="PTHR33258">
    <property type="entry name" value="TRANSPOSASE INSL FOR INSERTION SEQUENCE ELEMENT IS186A-RELATED"/>
    <property type="match status" value="1"/>
</dbReference>
<dbReference type="GO" id="GO:0003677">
    <property type="term" value="F:DNA binding"/>
    <property type="evidence" value="ECO:0007669"/>
    <property type="project" value="UniProtKB-KW"/>
</dbReference>
<keyword evidence="4" id="KW-0233">DNA recombination</keyword>
<dbReference type="InterPro" id="IPR012337">
    <property type="entry name" value="RNaseH-like_sf"/>
</dbReference>
<keyword evidence="2" id="KW-0815">Transposition</keyword>
<evidence type="ECO:0000313" key="7">
    <source>
        <dbReference type="Proteomes" id="UP000664654"/>
    </source>
</evidence>
<evidence type="ECO:0000256" key="3">
    <source>
        <dbReference type="ARBA" id="ARBA00023125"/>
    </source>
</evidence>
<dbReference type="RefSeq" id="WP_206575891.1">
    <property type="nucleotide sequence ID" value="NZ_JAFKCV010000035.1"/>
</dbReference>
<evidence type="ECO:0000256" key="4">
    <source>
        <dbReference type="ARBA" id="ARBA00023172"/>
    </source>
</evidence>
<dbReference type="Gene3D" id="3.90.350.10">
    <property type="entry name" value="Transposase Inhibitor Protein From Tn5, Chain A, domain 1"/>
    <property type="match status" value="1"/>
</dbReference>
<dbReference type="PANTHER" id="PTHR33258:SF1">
    <property type="entry name" value="TRANSPOSASE INSL FOR INSERTION SEQUENCE ELEMENT IS186A-RELATED"/>
    <property type="match status" value="1"/>
</dbReference>
<proteinExistence type="inferred from homology"/>
<comment type="caution">
    <text evidence="6">The sequence shown here is derived from an EMBL/GenBank/DDBJ whole genome shotgun (WGS) entry which is preliminary data.</text>
</comment>
<keyword evidence="7" id="KW-1185">Reference proteome</keyword>
<dbReference type="Pfam" id="PF01609">
    <property type="entry name" value="DDE_Tnp_1"/>
    <property type="match status" value="1"/>
</dbReference>
<dbReference type="GO" id="GO:0006313">
    <property type="term" value="P:DNA transposition"/>
    <property type="evidence" value="ECO:0007669"/>
    <property type="project" value="InterPro"/>
</dbReference>
<sequence>MEIMSACQKVSQLFNASWMNEQAKRVGLCKRLRRIQPLPLSAAMVAGLGDGKVTAIADLHRTFNGLGMSPEAMVAYKPFHNQLRKQSFATFMQALAKRAMVLFSQQWSQDIPGLSQFEQVLLHDGSSFALHKQLAEVFPGRFKKLSPAAVECHMTMSLLDDQPLALSVSADTSAERRYLPEPMGLRNRLLLCDAGYPQQDYLSQVNQHGGFYLMRHGKNWNPLIRQANNSKGRKLDKLVGKRLQDIRRRDSRSEVLDLEVDWAGHRVRVIRFWHQESKRYLSWMTNLSTEQFSAEQVMKLYRLRWQIELLFKEWKSHNNLHKFNTRQRYLAEGLIWASLLSLLVKRLVGRAAAHLAGKRLSTLKMAKFTQGWLEPMMKSLTTGFTQQLAIDLHWAVELLARTCCRDQQSKAKKSNSLEGILEAFGA</sequence>